<gene>
    <name evidence="1" type="ORF">NPIL_372111</name>
</gene>
<accession>A0A8X6N4C3</accession>
<proteinExistence type="predicted"/>
<comment type="caution">
    <text evidence="1">The sequence shown here is derived from an EMBL/GenBank/DDBJ whole genome shotgun (WGS) entry which is preliminary data.</text>
</comment>
<protein>
    <submittedName>
        <fullName evidence="1">Uncharacterized protein</fullName>
    </submittedName>
</protein>
<organism evidence="1 2">
    <name type="scientific">Nephila pilipes</name>
    <name type="common">Giant wood spider</name>
    <name type="synonym">Nephila maculata</name>
    <dbReference type="NCBI Taxonomy" id="299642"/>
    <lineage>
        <taxon>Eukaryota</taxon>
        <taxon>Metazoa</taxon>
        <taxon>Ecdysozoa</taxon>
        <taxon>Arthropoda</taxon>
        <taxon>Chelicerata</taxon>
        <taxon>Arachnida</taxon>
        <taxon>Araneae</taxon>
        <taxon>Araneomorphae</taxon>
        <taxon>Entelegynae</taxon>
        <taxon>Araneoidea</taxon>
        <taxon>Nephilidae</taxon>
        <taxon>Nephila</taxon>
    </lineage>
</organism>
<reference evidence="1" key="1">
    <citation type="submission" date="2020-08" db="EMBL/GenBank/DDBJ databases">
        <title>Multicomponent nature underlies the extraordinary mechanical properties of spider dragline silk.</title>
        <authorList>
            <person name="Kono N."/>
            <person name="Nakamura H."/>
            <person name="Mori M."/>
            <person name="Yoshida Y."/>
            <person name="Ohtoshi R."/>
            <person name="Malay A.D."/>
            <person name="Moran D.A.P."/>
            <person name="Tomita M."/>
            <person name="Numata K."/>
            <person name="Arakawa K."/>
        </authorList>
    </citation>
    <scope>NUCLEOTIDE SEQUENCE</scope>
</reference>
<sequence length="118" mass="13475">MLFSRLSQGTVFGLNILGNEGSHSRCFSVLNILVVKVIRSDLLILRGFSNHRLIQTFRRLDHSSLRHRHFLGDKERRAICVTSVYTHRTMYRAASKDFGFQTPSVSAAPEPLDVFAQR</sequence>
<keyword evidence="2" id="KW-1185">Reference proteome</keyword>
<evidence type="ECO:0000313" key="1">
    <source>
        <dbReference type="EMBL" id="GFS92766.1"/>
    </source>
</evidence>
<dbReference type="EMBL" id="BMAW01005146">
    <property type="protein sequence ID" value="GFS92766.1"/>
    <property type="molecule type" value="Genomic_DNA"/>
</dbReference>
<dbReference type="AlphaFoldDB" id="A0A8X6N4C3"/>
<dbReference type="Proteomes" id="UP000887013">
    <property type="component" value="Unassembled WGS sequence"/>
</dbReference>
<evidence type="ECO:0000313" key="2">
    <source>
        <dbReference type="Proteomes" id="UP000887013"/>
    </source>
</evidence>
<name>A0A8X6N4C3_NEPPI</name>